<evidence type="ECO:0000313" key="8">
    <source>
        <dbReference type="EMBL" id="SDE82446.1"/>
    </source>
</evidence>
<name>A0A1G7G2S3_9FLAO</name>
<dbReference type="Proteomes" id="UP000182114">
    <property type="component" value="Unassembled WGS sequence"/>
</dbReference>
<reference evidence="9" key="1">
    <citation type="submission" date="2016-10" db="EMBL/GenBank/DDBJ databases">
        <authorList>
            <person name="Varghese N."/>
            <person name="Submissions S."/>
        </authorList>
    </citation>
    <scope>NUCLEOTIDE SEQUENCE [LARGE SCALE GENOMIC DNA]</scope>
    <source>
        <strain evidence="9">DSM 24729</strain>
    </source>
</reference>
<dbReference type="eggNOG" id="COG3291">
    <property type="taxonomic scope" value="Bacteria"/>
</dbReference>
<evidence type="ECO:0000256" key="6">
    <source>
        <dbReference type="SAM" id="SignalP"/>
    </source>
</evidence>
<dbReference type="InterPro" id="IPR035986">
    <property type="entry name" value="PKD_dom_sf"/>
</dbReference>
<keyword evidence="2" id="KW-0812">Transmembrane</keyword>
<sequence>MSYKINLLSRTKLLFLFLATMSILTGCVGDELFRDALPDSNSKVDTVFPGANFSYASSSDDFRTVNFSNLSSEATNFIWNFGDGNTSTDKDPSFTFEAGEGTYPVTLTATDGNGITGTTSIDVLVVEGPFQPVILEPGFEDLSLPDGTGDGRDSWRADWSDERAIFGISGSPVTFGDQAAKLEVSSARQGYQEIVVEADTNYDLTFWYTMTDSSADPYAIVAIVGVTEFGPIGSIADAEAGVIASVTVSDTSEPSTYVQEKLSFNSGNNNVVAIYFYNDANVETRFDDFNIEIGVAGALPPSVGFSAAQSTENFLEYAFTNSSTDATSYLWEFGDGNTSTEESPTHIYDTADTYTVTLTATNDLNLSANLSRTIDIQAPVTAGFTFEVDAVDYKTYTFTDTSVDAVTLLWEFGDGFQFTGMNPSHTYEEDGTYDVTLTATSVTGNTDVITEQLIISEGFVVRVLNGDFSDGTSSWKPSIFTGSNSNAFNTSSDGDTLDYSGADTGVKTPGAKYTGTSSMVGPLGSLSRTSDSRAAYQEITVEANKQYEIEFSAAITNSGDAVYVEILDGWFNGVGEDAFTSSTVNGPLARAVVDVANGKANFTVGTDTFTANSSGQVTIWMYSLTTADAWVDNIKVTEVE</sequence>
<feature type="chain" id="PRO_5010370599" evidence="6">
    <location>
        <begin position="26"/>
        <end position="640"/>
    </location>
</feature>
<evidence type="ECO:0000256" key="3">
    <source>
        <dbReference type="ARBA" id="ARBA00022737"/>
    </source>
</evidence>
<keyword evidence="4" id="KW-1133">Transmembrane helix</keyword>
<evidence type="ECO:0000256" key="2">
    <source>
        <dbReference type="ARBA" id="ARBA00022692"/>
    </source>
</evidence>
<dbReference type="AlphaFoldDB" id="A0A1G7G2S3"/>
<dbReference type="Gene3D" id="2.60.120.260">
    <property type="entry name" value="Galactose-binding domain-like"/>
    <property type="match status" value="2"/>
</dbReference>
<dbReference type="GO" id="GO:0006816">
    <property type="term" value="P:calcium ion transport"/>
    <property type="evidence" value="ECO:0007669"/>
    <property type="project" value="TreeGrafter"/>
</dbReference>
<dbReference type="PROSITE" id="PS50093">
    <property type="entry name" value="PKD"/>
    <property type="match status" value="3"/>
</dbReference>
<feature type="domain" description="PKD" evidence="7">
    <location>
        <begin position="395"/>
        <end position="446"/>
    </location>
</feature>
<dbReference type="SUPFAM" id="SSF49299">
    <property type="entry name" value="PKD domain"/>
    <property type="match status" value="3"/>
</dbReference>
<keyword evidence="6" id="KW-0732">Signal</keyword>
<keyword evidence="9" id="KW-1185">Reference proteome</keyword>
<dbReference type="Pfam" id="PF18911">
    <property type="entry name" value="PKD_4"/>
    <property type="match status" value="3"/>
</dbReference>
<evidence type="ECO:0000256" key="5">
    <source>
        <dbReference type="ARBA" id="ARBA00023136"/>
    </source>
</evidence>
<dbReference type="CDD" id="cd00146">
    <property type="entry name" value="PKD"/>
    <property type="match status" value="3"/>
</dbReference>
<evidence type="ECO:0000259" key="7">
    <source>
        <dbReference type="PROSITE" id="PS50093"/>
    </source>
</evidence>
<feature type="domain" description="PKD" evidence="7">
    <location>
        <begin position="321"/>
        <end position="383"/>
    </location>
</feature>
<dbReference type="GO" id="GO:0005886">
    <property type="term" value="C:plasma membrane"/>
    <property type="evidence" value="ECO:0007669"/>
    <property type="project" value="TreeGrafter"/>
</dbReference>
<evidence type="ECO:0000256" key="1">
    <source>
        <dbReference type="ARBA" id="ARBA00004141"/>
    </source>
</evidence>
<dbReference type="PROSITE" id="PS51257">
    <property type="entry name" value="PROKAR_LIPOPROTEIN"/>
    <property type="match status" value="1"/>
</dbReference>
<dbReference type="InterPro" id="IPR022409">
    <property type="entry name" value="PKD/Chitinase_dom"/>
</dbReference>
<feature type="signal peptide" evidence="6">
    <location>
        <begin position="1"/>
        <end position="25"/>
    </location>
</feature>
<dbReference type="PANTHER" id="PTHR46730">
    <property type="entry name" value="POLYCYSTIN-1"/>
    <property type="match status" value="1"/>
</dbReference>
<feature type="domain" description="PKD" evidence="7">
    <location>
        <begin position="71"/>
        <end position="125"/>
    </location>
</feature>
<dbReference type="GO" id="GO:0005261">
    <property type="term" value="F:monoatomic cation channel activity"/>
    <property type="evidence" value="ECO:0007669"/>
    <property type="project" value="TreeGrafter"/>
</dbReference>
<dbReference type="RefSeq" id="WP_083332217.1">
    <property type="nucleotide sequence ID" value="NZ_FNBD01000004.1"/>
</dbReference>
<gene>
    <name evidence="8" type="ORF">SAMN04487992_10486</name>
</gene>
<keyword evidence="5" id="KW-0472">Membrane</keyword>
<keyword evidence="3" id="KW-0677">Repeat</keyword>
<proteinExistence type="predicted"/>
<evidence type="ECO:0000256" key="4">
    <source>
        <dbReference type="ARBA" id="ARBA00022989"/>
    </source>
</evidence>
<dbReference type="SMART" id="SM00089">
    <property type="entry name" value="PKD"/>
    <property type="match status" value="3"/>
</dbReference>
<dbReference type="PANTHER" id="PTHR46730:SF1">
    <property type="entry name" value="PLAT DOMAIN-CONTAINING PROTEIN"/>
    <property type="match status" value="1"/>
</dbReference>
<dbReference type="InterPro" id="IPR000601">
    <property type="entry name" value="PKD_dom"/>
</dbReference>
<accession>A0A1G7G2S3</accession>
<dbReference type="Gene3D" id="2.60.40.10">
    <property type="entry name" value="Immunoglobulins"/>
    <property type="match status" value="3"/>
</dbReference>
<dbReference type="EMBL" id="FNBD01000004">
    <property type="protein sequence ID" value="SDE82446.1"/>
    <property type="molecule type" value="Genomic_DNA"/>
</dbReference>
<evidence type="ECO:0000313" key="9">
    <source>
        <dbReference type="Proteomes" id="UP000182114"/>
    </source>
</evidence>
<comment type="subcellular location">
    <subcellularLocation>
        <location evidence="1">Membrane</location>
        <topology evidence="1">Multi-pass membrane protein</topology>
    </subcellularLocation>
</comment>
<dbReference type="InterPro" id="IPR013783">
    <property type="entry name" value="Ig-like_fold"/>
</dbReference>
<protein>
    <submittedName>
        <fullName evidence="8">PKD repeat-containing protein</fullName>
    </submittedName>
</protein>
<organism evidence="8 9">
    <name type="scientific">Cellulophaga baltica</name>
    <dbReference type="NCBI Taxonomy" id="76594"/>
    <lineage>
        <taxon>Bacteria</taxon>
        <taxon>Pseudomonadati</taxon>
        <taxon>Bacteroidota</taxon>
        <taxon>Flavobacteriia</taxon>
        <taxon>Flavobacteriales</taxon>
        <taxon>Flavobacteriaceae</taxon>
        <taxon>Cellulophaga</taxon>
    </lineage>
</organism>